<evidence type="ECO:0000256" key="3">
    <source>
        <dbReference type="SAM" id="MobiDB-lite"/>
    </source>
</evidence>
<dbReference type="Pfam" id="PF00171">
    <property type="entry name" value="Aldedh"/>
    <property type="match status" value="1"/>
</dbReference>
<accession>A0A9W6PH62</accession>
<dbReference type="EMBL" id="BSRX01000015">
    <property type="protein sequence ID" value="GLW54874.1"/>
    <property type="molecule type" value="Genomic_DNA"/>
</dbReference>
<evidence type="ECO:0000256" key="2">
    <source>
        <dbReference type="ARBA" id="ARBA00023027"/>
    </source>
</evidence>
<dbReference type="InterPro" id="IPR016161">
    <property type="entry name" value="Ald_DH/histidinol_DH"/>
</dbReference>
<evidence type="ECO:0000256" key="1">
    <source>
        <dbReference type="ARBA" id="ARBA00023002"/>
    </source>
</evidence>
<dbReference type="SUPFAM" id="SSF53720">
    <property type="entry name" value="ALDH-like"/>
    <property type="match status" value="1"/>
</dbReference>
<keyword evidence="1" id="KW-0560">Oxidoreductase</keyword>
<dbReference type="InterPro" id="IPR015590">
    <property type="entry name" value="Aldehyde_DH_dom"/>
</dbReference>
<dbReference type="InterPro" id="IPR016162">
    <property type="entry name" value="Ald_DH_N"/>
</dbReference>
<dbReference type="FunFam" id="3.40.605.10:FF:000006">
    <property type="entry name" value="1-pyrroline-5-carboxylate dehydrogenase"/>
    <property type="match status" value="1"/>
</dbReference>
<dbReference type="InterPro" id="IPR050485">
    <property type="entry name" value="Proline_metab_enzyme"/>
</dbReference>
<protein>
    <submittedName>
        <fullName evidence="5">1-pyrroline-5-carboxylate dehydrogenase</fullName>
    </submittedName>
</protein>
<dbReference type="PANTHER" id="PTHR42862:SF1">
    <property type="entry name" value="DELTA-1-PYRROLINE-5-CARBOXYLATE DEHYDROGENASE 2, ISOFORM A-RELATED"/>
    <property type="match status" value="1"/>
</dbReference>
<dbReference type="GO" id="GO:0003842">
    <property type="term" value="F:L-glutamate gamma-semialdehyde dehydrogenase activity"/>
    <property type="evidence" value="ECO:0007669"/>
    <property type="project" value="TreeGrafter"/>
</dbReference>
<dbReference type="Gene3D" id="3.40.309.10">
    <property type="entry name" value="Aldehyde Dehydrogenase, Chain A, domain 2"/>
    <property type="match status" value="1"/>
</dbReference>
<dbReference type="PANTHER" id="PTHR42862">
    <property type="entry name" value="DELTA-1-PYRROLINE-5-CARBOXYLATE DEHYDROGENASE 1, ISOFORM A-RELATED"/>
    <property type="match status" value="1"/>
</dbReference>
<gene>
    <name evidence="5" type="primary">pruA</name>
    <name evidence="5" type="ORF">Kpho01_28850</name>
</gene>
<dbReference type="InterPro" id="IPR016163">
    <property type="entry name" value="Ald_DH_C"/>
</dbReference>
<comment type="caution">
    <text evidence="5">The sequence shown here is derived from an EMBL/GenBank/DDBJ whole genome shotgun (WGS) entry which is preliminary data.</text>
</comment>
<evidence type="ECO:0000313" key="6">
    <source>
        <dbReference type="Proteomes" id="UP001165143"/>
    </source>
</evidence>
<feature type="region of interest" description="Disordered" evidence="3">
    <location>
        <begin position="1"/>
        <end position="23"/>
    </location>
</feature>
<keyword evidence="2" id="KW-0520">NAD</keyword>
<dbReference type="Gene3D" id="3.40.605.10">
    <property type="entry name" value="Aldehyde Dehydrogenase, Chain A, domain 1"/>
    <property type="match status" value="1"/>
</dbReference>
<sequence>MPIDAVTTVPAPVPEQPRGYAPGSAERARLGRRLDELAGRHTSLPMVVGGERRLGGGERTALVQPHHHAAKLGVLGEATAADVRAAVDAALAAGEGWRQLSFDDRAAVLLRAADLLAGPWRETLVAATVLGQSRSVWQAETDAACDLADRWRSDVRAARLLLAEQPSSGPGAWNRADHRPLEGFVCALTPAGSTAAAGGLPTAPALLGNTVLWKPAPAQTLAAHLTLLLLEEAGLPPGVVNLVTGGGQAVGEVALRDPALAGVHFAGSTAVLQRLWREVGANIARYRGYPRIVGTGGGGRDFLLAHPSADPAAVRTALVRGAFEHQGQGRSALSRAYLPRELWRRIRADLLGEVDGLAVGDVTDPSNFMGALIDRRTFDAAVDAVERAKADPAVQLLAGGQYDDAIGWFVRPTVLLGGTDRYAGCAGPLLAVQVYEDARWEEALELVVRDAPDGGPSGSVFGQDRRALAGAVERLRFAAGDLRVNGEPTGDGGADAARDLLHWTSTRSIKETFTPPTDYVHPHMEWSPE</sequence>
<dbReference type="GO" id="GO:0009898">
    <property type="term" value="C:cytoplasmic side of plasma membrane"/>
    <property type="evidence" value="ECO:0007669"/>
    <property type="project" value="TreeGrafter"/>
</dbReference>
<dbReference type="GO" id="GO:0010133">
    <property type="term" value="P:L-proline catabolic process to L-glutamate"/>
    <property type="evidence" value="ECO:0007669"/>
    <property type="project" value="TreeGrafter"/>
</dbReference>
<reference evidence="5" key="1">
    <citation type="submission" date="2023-02" db="EMBL/GenBank/DDBJ databases">
        <title>Kitasatospora phosalacinea NBRC 14362.</title>
        <authorList>
            <person name="Ichikawa N."/>
            <person name="Sato H."/>
            <person name="Tonouchi N."/>
        </authorList>
    </citation>
    <scope>NUCLEOTIDE SEQUENCE</scope>
    <source>
        <strain evidence="5">NBRC 14362</strain>
    </source>
</reference>
<name>A0A9W6PH62_9ACTN</name>
<proteinExistence type="predicted"/>
<feature type="domain" description="Aldehyde dehydrogenase" evidence="4">
    <location>
        <begin position="59"/>
        <end position="491"/>
    </location>
</feature>
<evidence type="ECO:0000259" key="4">
    <source>
        <dbReference type="Pfam" id="PF00171"/>
    </source>
</evidence>
<evidence type="ECO:0000313" key="5">
    <source>
        <dbReference type="EMBL" id="GLW54874.1"/>
    </source>
</evidence>
<dbReference type="Proteomes" id="UP001165143">
    <property type="component" value="Unassembled WGS sequence"/>
</dbReference>
<organism evidence="5 6">
    <name type="scientific">Kitasatospora phosalacinea</name>
    <dbReference type="NCBI Taxonomy" id="2065"/>
    <lineage>
        <taxon>Bacteria</taxon>
        <taxon>Bacillati</taxon>
        <taxon>Actinomycetota</taxon>
        <taxon>Actinomycetes</taxon>
        <taxon>Kitasatosporales</taxon>
        <taxon>Streptomycetaceae</taxon>
        <taxon>Kitasatospora</taxon>
    </lineage>
</organism>
<dbReference type="AlphaFoldDB" id="A0A9W6PH62"/>